<dbReference type="OrthoDB" id="4928042at2759"/>
<feature type="compositionally biased region" description="Polar residues" evidence="1">
    <location>
        <begin position="80"/>
        <end position="92"/>
    </location>
</feature>
<comment type="caution">
    <text evidence="2">The sequence shown here is derived from an EMBL/GenBank/DDBJ whole genome shotgun (WGS) entry which is preliminary data.</text>
</comment>
<proteinExistence type="predicted"/>
<evidence type="ECO:0000256" key="1">
    <source>
        <dbReference type="SAM" id="MobiDB-lite"/>
    </source>
</evidence>
<feature type="compositionally biased region" description="Basic residues" evidence="1">
    <location>
        <begin position="257"/>
        <end position="283"/>
    </location>
</feature>
<feature type="region of interest" description="Disordered" evidence="1">
    <location>
        <begin position="1"/>
        <end position="130"/>
    </location>
</feature>
<feature type="compositionally biased region" description="Low complexity" evidence="1">
    <location>
        <begin position="110"/>
        <end position="119"/>
    </location>
</feature>
<keyword evidence="3" id="KW-1185">Reference proteome</keyword>
<sequence>MTLQRNPSAPALIEHYSHKPLPPLPSSPPSRLAKMASPLSRGAATASPWSSPASGRRSSRKIHQLTGFDVGSVPDEAGSRGSTASNTSSYYSQMWDADPDFVPSLETDSDASSRYSTSSSPPPDLKPVALWPQPLKLGDKRWTASPQEWNPAHGHFSDSKAAGEYHRIATELASRLTIGTCKDAPSQQARVSRPASDTSHAGTARRRSYNRPLAFEPVDPAAWQAPRPAPATPGPSSGFDYSSSSDSDGPSHVWAWLRRKSHGQQRSPRPKRRHARHCHHVRQLLHQARGGWTRDAAADESEMRRQELRRQIRRLD</sequence>
<protein>
    <submittedName>
        <fullName evidence="2">Uncharacterized protein</fullName>
    </submittedName>
</protein>
<accession>A0A2C5Y2R7</accession>
<reference evidence="2 3" key="1">
    <citation type="submission" date="2017-06" db="EMBL/GenBank/DDBJ databases">
        <title>Ant-infecting Ophiocordyceps genomes reveal a high diversity of potential behavioral manipulation genes and a possible major role for enterotoxins.</title>
        <authorList>
            <person name="De Bekker C."/>
            <person name="Evans H.C."/>
            <person name="Brachmann A."/>
            <person name="Hughes D.P."/>
        </authorList>
    </citation>
    <scope>NUCLEOTIDE SEQUENCE [LARGE SCALE GENOMIC DNA]</scope>
    <source>
        <strain evidence="2 3">Map64</strain>
    </source>
</reference>
<feature type="compositionally biased region" description="Low complexity" evidence="1">
    <location>
        <begin position="43"/>
        <end position="54"/>
    </location>
</feature>
<feature type="region of interest" description="Disordered" evidence="1">
    <location>
        <begin position="179"/>
        <end position="303"/>
    </location>
</feature>
<feature type="compositionally biased region" description="Polar residues" evidence="1">
    <location>
        <begin position="185"/>
        <end position="201"/>
    </location>
</feature>
<dbReference type="AlphaFoldDB" id="A0A2C5Y2R7"/>
<dbReference type="EMBL" id="NJET01000100">
    <property type="protein sequence ID" value="PHH61532.1"/>
    <property type="molecule type" value="Genomic_DNA"/>
</dbReference>
<name>A0A2C5Y2R7_9HYPO</name>
<organism evidence="2 3">
    <name type="scientific">Ophiocordyceps australis</name>
    <dbReference type="NCBI Taxonomy" id="1399860"/>
    <lineage>
        <taxon>Eukaryota</taxon>
        <taxon>Fungi</taxon>
        <taxon>Dikarya</taxon>
        <taxon>Ascomycota</taxon>
        <taxon>Pezizomycotina</taxon>
        <taxon>Sordariomycetes</taxon>
        <taxon>Hypocreomycetidae</taxon>
        <taxon>Hypocreales</taxon>
        <taxon>Ophiocordycipitaceae</taxon>
        <taxon>Ophiocordyceps</taxon>
    </lineage>
</organism>
<dbReference type="Proteomes" id="UP000226192">
    <property type="component" value="Unassembled WGS sequence"/>
</dbReference>
<gene>
    <name evidence="2" type="ORF">CDD81_269</name>
</gene>
<feature type="compositionally biased region" description="Low complexity" evidence="1">
    <location>
        <begin position="234"/>
        <end position="251"/>
    </location>
</feature>
<evidence type="ECO:0000313" key="3">
    <source>
        <dbReference type="Proteomes" id="UP000226192"/>
    </source>
</evidence>
<evidence type="ECO:0000313" key="2">
    <source>
        <dbReference type="EMBL" id="PHH61532.1"/>
    </source>
</evidence>